<accession>A0A173LFV0</accession>
<dbReference type="GO" id="GO:0016651">
    <property type="term" value="F:oxidoreductase activity, acting on NAD(P)H"/>
    <property type="evidence" value="ECO:0007669"/>
    <property type="project" value="TreeGrafter"/>
</dbReference>
<sequence>MQAITHDESVGPSSLALAEVPDPVPGPDEVVIEVAASAVNRADLMQSQGLYPPPSGAPATIGLECSGKIVEVGENIEGAAEWAAEHLRPGAEVCALLAGGGYATRVAVPAAQVMPIPSGVSLAEAASLPEVACTVWSNLFMTADLTKLSRPGRRPRLLVHGGSGGIGSFAVQLAAAFDIDVAATAGSAEKVAACRELGAGLAINYRESDFVDVLREHTAESGDFGADVILDVMGAKYLGRNVAALADDGRLVIIGMQGGISGELNIAELLGKRGGVIATNLRKRPVEGPTGKGEICRQVVENVWPLIEAGRIKTQVSERFALADAAQALQRLQSGESSGKLLLEV</sequence>
<dbReference type="Pfam" id="PF08240">
    <property type="entry name" value="ADH_N"/>
    <property type="match status" value="1"/>
</dbReference>
<dbReference type="KEGG" id="dtm:BJL86_0284"/>
<evidence type="ECO:0000256" key="2">
    <source>
        <dbReference type="ARBA" id="ARBA00023002"/>
    </source>
</evidence>
<dbReference type="PANTHER" id="PTHR48106:SF8">
    <property type="entry name" value="OS02G0805600 PROTEIN"/>
    <property type="match status" value="1"/>
</dbReference>
<evidence type="ECO:0000313" key="5">
    <source>
        <dbReference type="Proteomes" id="UP000186104"/>
    </source>
</evidence>
<dbReference type="InterPro" id="IPR036291">
    <property type="entry name" value="NAD(P)-bd_dom_sf"/>
</dbReference>
<dbReference type="InterPro" id="IPR014189">
    <property type="entry name" value="Quinone_OxRdtase_PIG3"/>
</dbReference>
<dbReference type="InterPro" id="IPR011032">
    <property type="entry name" value="GroES-like_sf"/>
</dbReference>
<dbReference type="GO" id="GO:0070402">
    <property type="term" value="F:NADPH binding"/>
    <property type="evidence" value="ECO:0007669"/>
    <property type="project" value="TreeGrafter"/>
</dbReference>
<name>A0A173LFV0_9ACTN</name>
<dbReference type="InterPro" id="IPR020843">
    <property type="entry name" value="ER"/>
</dbReference>
<dbReference type="PANTHER" id="PTHR48106">
    <property type="entry name" value="QUINONE OXIDOREDUCTASE PIG3-RELATED"/>
    <property type="match status" value="1"/>
</dbReference>
<proteinExistence type="predicted"/>
<evidence type="ECO:0000259" key="3">
    <source>
        <dbReference type="SMART" id="SM00829"/>
    </source>
</evidence>
<dbReference type="Pfam" id="PF00107">
    <property type="entry name" value="ADH_zinc_N"/>
    <property type="match status" value="1"/>
</dbReference>
<protein>
    <submittedName>
        <fullName evidence="4">Quinone oxidoreductase PIG3</fullName>
    </submittedName>
</protein>
<dbReference type="InterPro" id="IPR013154">
    <property type="entry name" value="ADH-like_N"/>
</dbReference>
<dbReference type="NCBIfam" id="TIGR02824">
    <property type="entry name" value="quinone_pig3"/>
    <property type="match status" value="1"/>
</dbReference>
<dbReference type="SUPFAM" id="SSF50129">
    <property type="entry name" value="GroES-like"/>
    <property type="match status" value="1"/>
</dbReference>
<reference evidence="4 5" key="1">
    <citation type="submission" date="2016-06" db="EMBL/GenBank/DDBJ databases">
        <title>Complete genome sequence of a saline-alkali tolerant type strain Dietzia timorensis ID05-A0528T.</title>
        <authorList>
            <person name="Wu X."/>
        </authorList>
    </citation>
    <scope>NUCLEOTIDE SEQUENCE [LARGE SCALE GENOMIC DNA]</scope>
    <source>
        <strain evidence="4 5">ID05-A0528</strain>
    </source>
</reference>
<dbReference type="AlphaFoldDB" id="A0A173LFV0"/>
<dbReference type="InterPro" id="IPR013149">
    <property type="entry name" value="ADH-like_C"/>
</dbReference>
<dbReference type="RefSeq" id="WP_067476104.1">
    <property type="nucleotide sequence ID" value="NZ_CP015961.1"/>
</dbReference>
<dbReference type="Gene3D" id="3.40.50.720">
    <property type="entry name" value="NAD(P)-binding Rossmann-like Domain"/>
    <property type="match status" value="1"/>
</dbReference>
<organism evidence="4 5">
    <name type="scientific">Dietzia timorensis</name>
    <dbReference type="NCBI Taxonomy" id="499555"/>
    <lineage>
        <taxon>Bacteria</taxon>
        <taxon>Bacillati</taxon>
        <taxon>Actinomycetota</taxon>
        <taxon>Actinomycetes</taxon>
        <taxon>Mycobacteriales</taxon>
        <taxon>Dietziaceae</taxon>
        <taxon>Dietzia</taxon>
    </lineage>
</organism>
<evidence type="ECO:0000313" key="4">
    <source>
        <dbReference type="EMBL" id="ANI91095.1"/>
    </source>
</evidence>
<dbReference type="SUPFAM" id="SSF51735">
    <property type="entry name" value="NAD(P)-binding Rossmann-fold domains"/>
    <property type="match status" value="1"/>
</dbReference>
<dbReference type="SMART" id="SM00829">
    <property type="entry name" value="PKS_ER"/>
    <property type="match status" value="1"/>
</dbReference>
<keyword evidence="5" id="KW-1185">Reference proteome</keyword>
<dbReference type="Proteomes" id="UP000186104">
    <property type="component" value="Chromosome"/>
</dbReference>
<dbReference type="STRING" id="499555.BJL86_0284"/>
<dbReference type="OrthoDB" id="9780520at2"/>
<evidence type="ECO:0000256" key="1">
    <source>
        <dbReference type="ARBA" id="ARBA00022857"/>
    </source>
</evidence>
<gene>
    <name evidence="4" type="ORF">BJL86_0284</name>
</gene>
<dbReference type="CDD" id="cd05276">
    <property type="entry name" value="p53_inducible_oxidoreductase"/>
    <property type="match status" value="1"/>
</dbReference>
<dbReference type="Gene3D" id="3.90.180.10">
    <property type="entry name" value="Medium-chain alcohol dehydrogenases, catalytic domain"/>
    <property type="match status" value="1"/>
</dbReference>
<keyword evidence="2" id="KW-0560">Oxidoreductase</keyword>
<keyword evidence="1" id="KW-0521">NADP</keyword>
<feature type="domain" description="Enoyl reductase (ER)" evidence="3">
    <location>
        <begin position="11"/>
        <end position="343"/>
    </location>
</feature>
<dbReference type="EMBL" id="CP015961">
    <property type="protein sequence ID" value="ANI91095.1"/>
    <property type="molecule type" value="Genomic_DNA"/>
</dbReference>